<dbReference type="InterPro" id="IPR018188">
    <property type="entry name" value="RNase_T2_His_AS_1"/>
</dbReference>
<dbReference type="Gene3D" id="3.90.730.10">
    <property type="entry name" value="Ribonuclease T2-like"/>
    <property type="match status" value="1"/>
</dbReference>
<evidence type="ECO:0000256" key="2">
    <source>
        <dbReference type="RuleBase" id="RU004328"/>
    </source>
</evidence>
<dbReference type="AlphaFoldDB" id="A0A1E1F1W2"/>
<accession>A0A1E1F1W2</accession>
<feature type="signal peptide" evidence="4">
    <location>
        <begin position="1"/>
        <end position="19"/>
    </location>
</feature>
<dbReference type="SUPFAM" id="SSF55895">
    <property type="entry name" value="Ribonuclease Rh-like"/>
    <property type="match status" value="1"/>
</dbReference>
<keyword evidence="6" id="KW-1185">Reference proteome</keyword>
<dbReference type="KEGG" id="sclo:SCLO_1014670"/>
<dbReference type="CDD" id="cd01062">
    <property type="entry name" value="RNase_T2_prok"/>
    <property type="match status" value="1"/>
</dbReference>
<dbReference type="EMBL" id="AP017655">
    <property type="protein sequence ID" value="BAV64507.1"/>
    <property type="molecule type" value="Genomic_DNA"/>
</dbReference>
<evidence type="ECO:0000313" key="6">
    <source>
        <dbReference type="Proteomes" id="UP000218272"/>
    </source>
</evidence>
<organism evidence="5 6">
    <name type="scientific">Sphingobium cloacae</name>
    <dbReference type="NCBI Taxonomy" id="120107"/>
    <lineage>
        <taxon>Bacteria</taxon>
        <taxon>Pseudomonadati</taxon>
        <taxon>Pseudomonadota</taxon>
        <taxon>Alphaproteobacteria</taxon>
        <taxon>Sphingomonadales</taxon>
        <taxon>Sphingomonadaceae</taxon>
        <taxon>Sphingobium</taxon>
    </lineage>
</organism>
<dbReference type="PROSITE" id="PS00530">
    <property type="entry name" value="RNASE_T2_1"/>
    <property type="match status" value="1"/>
</dbReference>
<gene>
    <name evidence="5" type="ORF">SCLO_1014670</name>
</gene>
<dbReference type="GO" id="GO:0003723">
    <property type="term" value="F:RNA binding"/>
    <property type="evidence" value="ECO:0007669"/>
    <property type="project" value="InterPro"/>
</dbReference>
<dbReference type="InterPro" id="IPR039378">
    <property type="entry name" value="RNase_T2_prok"/>
</dbReference>
<dbReference type="PANTHER" id="PTHR11240">
    <property type="entry name" value="RIBONUCLEASE T2"/>
    <property type="match status" value="1"/>
</dbReference>
<dbReference type="InterPro" id="IPR036430">
    <property type="entry name" value="RNase_T2-like_sf"/>
</dbReference>
<keyword evidence="4" id="KW-0732">Signal</keyword>
<evidence type="ECO:0000256" key="4">
    <source>
        <dbReference type="SAM" id="SignalP"/>
    </source>
</evidence>
<protein>
    <submittedName>
        <fullName evidence="5">Uncharacterized protein</fullName>
    </submittedName>
</protein>
<dbReference type="RefSeq" id="WP_066516637.1">
    <property type="nucleotide sequence ID" value="NZ_AP017655.1"/>
</dbReference>
<dbReference type="InterPro" id="IPR033130">
    <property type="entry name" value="RNase_T2_His_AS_2"/>
</dbReference>
<feature type="chain" id="PRO_5009112416" evidence="4">
    <location>
        <begin position="20"/>
        <end position="268"/>
    </location>
</feature>
<proteinExistence type="inferred from homology"/>
<reference evidence="5 6" key="1">
    <citation type="submission" date="2016-10" db="EMBL/GenBank/DDBJ databases">
        <title>Complete Genome Sequence of the Nonylphenol-Degrading Bacterium Sphingobium cloacae JCM 10874T.</title>
        <authorList>
            <person name="Ootsuka M."/>
            <person name="Nishizawa T."/>
            <person name="Ohta H."/>
        </authorList>
    </citation>
    <scope>NUCLEOTIDE SEQUENCE [LARGE SCALE GENOMIC DNA]</scope>
    <source>
        <strain evidence="5 6">JCM 10874</strain>
    </source>
</reference>
<dbReference type="GO" id="GO:0006401">
    <property type="term" value="P:RNA catabolic process"/>
    <property type="evidence" value="ECO:0007669"/>
    <property type="project" value="TreeGrafter"/>
</dbReference>
<feature type="region of interest" description="Disordered" evidence="3">
    <location>
        <begin position="229"/>
        <end position="268"/>
    </location>
</feature>
<comment type="similarity">
    <text evidence="1 2">Belongs to the RNase T2 family.</text>
</comment>
<dbReference type="Pfam" id="PF00445">
    <property type="entry name" value="Ribonuclease_T2"/>
    <property type="match status" value="1"/>
</dbReference>
<dbReference type="GO" id="GO:0033897">
    <property type="term" value="F:ribonuclease T2 activity"/>
    <property type="evidence" value="ECO:0007669"/>
    <property type="project" value="InterPro"/>
</dbReference>
<dbReference type="InterPro" id="IPR001568">
    <property type="entry name" value="RNase_T2-like"/>
</dbReference>
<sequence length="268" mass="29453">MLRAALALLALTAPAAALAQAVQCSLPAQLPRPRMVLPDRGETGRIMPIGGYTLALSWSPQYCSTARGGDSAFQCKGRHGRFGFILHGLWPDGPGAAWPRFCRKADLLPREVIRQNLCMTPSVQLLQHEWAKHGSCMASRPELYFDLARAFYQSMRFPDMTALARRDTLTVGQFTDAFVRANPRLRPEMIRVRTTRGNWLSEVWVCMDKALDYARCPVGKTGAKSGALLRIEPGPAMPRPSASPLVPARKPGLILDLDPHAQVPGKGD</sequence>
<dbReference type="PROSITE" id="PS00531">
    <property type="entry name" value="RNASE_T2_2"/>
    <property type="match status" value="1"/>
</dbReference>
<evidence type="ECO:0000256" key="3">
    <source>
        <dbReference type="SAM" id="MobiDB-lite"/>
    </source>
</evidence>
<dbReference type="OrthoDB" id="4720638at2"/>
<dbReference type="Proteomes" id="UP000218272">
    <property type="component" value="Chromosome SCLO_1"/>
</dbReference>
<evidence type="ECO:0000313" key="5">
    <source>
        <dbReference type="EMBL" id="BAV64507.1"/>
    </source>
</evidence>
<name>A0A1E1F1W2_9SPHN</name>
<dbReference type="PANTHER" id="PTHR11240:SF22">
    <property type="entry name" value="RIBONUCLEASE T2"/>
    <property type="match status" value="1"/>
</dbReference>
<evidence type="ECO:0000256" key="1">
    <source>
        <dbReference type="ARBA" id="ARBA00007469"/>
    </source>
</evidence>